<dbReference type="InterPro" id="IPR019494">
    <property type="entry name" value="FIST_C"/>
</dbReference>
<feature type="domain" description="FIST C-domain" evidence="2">
    <location>
        <begin position="219"/>
        <end position="361"/>
    </location>
</feature>
<accession>A0A1F6FYT6</accession>
<dbReference type="PANTHER" id="PTHR40252:SF2">
    <property type="entry name" value="BLR0328 PROTEIN"/>
    <property type="match status" value="1"/>
</dbReference>
<dbReference type="EMBL" id="MFMQ01000077">
    <property type="protein sequence ID" value="OGG91012.1"/>
    <property type="molecule type" value="Genomic_DNA"/>
</dbReference>
<proteinExistence type="predicted"/>
<sequence>MKIEQRKWTAESGWKMYSVAMLGESPELVLVFGGNALLKDPARFAEIRAWYPNSHIISASTAGEIIRTEVSDDTLVLTAVKFEKTTVHCVEARITQAEESEEVGKKLTEALPKEGLVHAMIFSDGLSVNGTALVKGLLSGLPKNVSVTGGLVGDGSRFKETLVGLDTIPEQKRLVCVGFYGSGIKVGYGSLGGWDPFGISRTITKANGNVLYELDGKPALALYKEYLGELAKDLPASGLLFPLSLKMKTDEGGEVEVVRTILAVDETAQSMTFAGDMPEGIVAQFMKANFDRLVDGASGAAGMSIESLGDGKAELAILVSCIGRKLVLKERIEDEIEAVQERIGAQAAIIGFYSYGEISPTTPTERQCQLHNQTMTITTFREV</sequence>
<dbReference type="SMART" id="SM01204">
    <property type="entry name" value="FIST_C"/>
    <property type="match status" value="1"/>
</dbReference>
<reference evidence="3 4" key="1">
    <citation type="journal article" date="2016" name="Nat. Commun.">
        <title>Thousands of microbial genomes shed light on interconnected biogeochemical processes in an aquifer system.</title>
        <authorList>
            <person name="Anantharaman K."/>
            <person name="Brown C.T."/>
            <person name="Hug L.A."/>
            <person name="Sharon I."/>
            <person name="Castelle C.J."/>
            <person name="Probst A.J."/>
            <person name="Thomas B.C."/>
            <person name="Singh A."/>
            <person name="Wilkins M.J."/>
            <person name="Karaoz U."/>
            <person name="Brodie E.L."/>
            <person name="Williams K.H."/>
            <person name="Hubbard S.S."/>
            <person name="Banfield J.F."/>
        </authorList>
    </citation>
    <scope>NUCLEOTIDE SEQUENCE [LARGE SCALE GENOMIC DNA]</scope>
</reference>
<comment type="caution">
    <text evidence="3">The sequence shown here is derived from an EMBL/GenBank/DDBJ whole genome shotgun (WGS) entry which is preliminary data.</text>
</comment>
<dbReference type="AlphaFoldDB" id="A0A1F6FYT6"/>
<evidence type="ECO:0000313" key="3">
    <source>
        <dbReference type="EMBL" id="OGG91012.1"/>
    </source>
</evidence>
<evidence type="ECO:0000259" key="1">
    <source>
        <dbReference type="SMART" id="SM00897"/>
    </source>
</evidence>
<dbReference type="InterPro" id="IPR013702">
    <property type="entry name" value="FIST_domain_N"/>
</dbReference>
<protein>
    <recommendedName>
        <fullName evidence="5">Histidine kinase</fullName>
    </recommendedName>
</protein>
<dbReference type="Proteomes" id="UP000178601">
    <property type="component" value="Unassembled WGS sequence"/>
</dbReference>
<evidence type="ECO:0008006" key="5">
    <source>
        <dbReference type="Google" id="ProtNLM"/>
    </source>
</evidence>
<organism evidence="3 4">
    <name type="scientific">Candidatus Kaiserbacteria bacterium RIFCSPLOWO2_12_FULL_53_8</name>
    <dbReference type="NCBI Taxonomy" id="1798529"/>
    <lineage>
        <taxon>Bacteria</taxon>
        <taxon>Candidatus Kaiseribacteriota</taxon>
    </lineage>
</organism>
<feature type="domain" description="FIST" evidence="1">
    <location>
        <begin position="25"/>
        <end position="218"/>
    </location>
</feature>
<dbReference type="Pfam" id="PF10442">
    <property type="entry name" value="FIST_C"/>
    <property type="match status" value="1"/>
</dbReference>
<name>A0A1F6FYT6_9BACT</name>
<dbReference type="PANTHER" id="PTHR40252">
    <property type="entry name" value="BLR0328 PROTEIN"/>
    <property type="match status" value="1"/>
</dbReference>
<dbReference type="Pfam" id="PF08495">
    <property type="entry name" value="FIST"/>
    <property type="match status" value="1"/>
</dbReference>
<evidence type="ECO:0000259" key="2">
    <source>
        <dbReference type="SMART" id="SM01204"/>
    </source>
</evidence>
<dbReference type="SMART" id="SM00897">
    <property type="entry name" value="FIST"/>
    <property type="match status" value="1"/>
</dbReference>
<evidence type="ECO:0000313" key="4">
    <source>
        <dbReference type="Proteomes" id="UP000178601"/>
    </source>
</evidence>
<gene>
    <name evidence="3" type="ORF">A3H16_02200</name>
</gene>